<feature type="domain" description="HipA-like C-terminal" evidence="4">
    <location>
        <begin position="180"/>
        <end position="389"/>
    </location>
</feature>
<evidence type="ECO:0000313" key="5">
    <source>
        <dbReference type="EMBL" id="KRG76987.1"/>
    </source>
</evidence>
<dbReference type="Proteomes" id="UP000050956">
    <property type="component" value="Unassembled WGS sequence"/>
</dbReference>
<dbReference type="GO" id="GO:0004674">
    <property type="term" value="F:protein serine/threonine kinase activity"/>
    <property type="evidence" value="ECO:0007669"/>
    <property type="project" value="TreeGrafter"/>
</dbReference>
<gene>
    <name evidence="5" type="ORF">ABB30_08330</name>
</gene>
<reference evidence="5 6" key="1">
    <citation type="submission" date="2015-05" db="EMBL/GenBank/DDBJ databases">
        <title>Genome sequencing and analysis of members of genus Stenotrophomonas.</title>
        <authorList>
            <person name="Patil P.P."/>
            <person name="Midha S."/>
            <person name="Patil P.B."/>
        </authorList>
    </citation>
    <scope>NUCLEOTIDE SEQUENCE [LARGE SCALE GENOMIC DNA]</scope>
    <source>
        <strain evidence="5 6">DSM 24757</strain>
    </source>
</reference>
<dbReference type="Pfam" id="PF07804">
    <property type="entry name" value="HipA_C"/>
    <property type="match status" value="1"/>
</dbReference>
<dbReference type="InterPro" id="IPR052028">
    <property type="entry name" value="HipA_Ser/Thr_kinase"/>
</dbReference>
<keyword evidence="6" id="KW-1185">Reference proteome</keyword>
<keyword evidence="2" id="KW-0808">Transferase</keyword>
<dbReference type="PANTHER" id="PTHR37419:SF8">
    <property type="entry name" value="TOXIN YJJJ"/>
    <property type="match status" value="1"/>
</dbReference>
<comment type="caution">
    <text evidence="5">The sequence shown here is derived from an EMBL/GenBank/DDBJ whole genome shotgun (WGS) entry which is preliminary data.</text>
</comment>
<sequence>MTAEVWFDGTDSGEPVLAGQLTRRPSRSGDQLYFEYSPIWLGADGAFAFDETLPLVGGPHLMSSADGAHALAPAFSDYSPDRWGTVLMDRLQTSQARATGRPVRNLRTWDYLLDVNDAGRMGALRMRDKGTGRWLSDTPQAAPPMASLVQLEGVARAVDAGRDLRADEEVCLRSLVTSGSSLGGARPKAGFADEDGNLWLAKFPGANDSYDVSRWEYITWKLASMAGIDIPQARLLRLSDRGSTFAVRRFDRDEHGRIHYASAWTLLSARRDQAYSYSNIACAIEQFGEGGRIEADLEQLFRRVGFNMLVANRDDHLRNHGFLRYGNGWSLSPAFDVNPNPHKNVHVLGVAGDDPGAGTAQLVADSRAYRLRRDEAERIIEEVRGAVAGWRDVARRAGAPQFELDMMAPVIDSKR</sequence>
<evidence type="ECO:0000256" key="2">
    <source>
        <dbReference type="ARBA" id="ARBA00022679"/>
    </source>
</evidence>
<dbReference type="AlphaFoldDB" id="A0A0R0D5Y3"/>
<accession>A0A0R0D5Y3</accession>
<dbReference type="PATRIC" id="fig|336566.3.peg.1079"/>
<keyword evidence="3" id="KW-0418">Kinase</keyword>
<dbReference type="PANTHER" id="PTHR37419">
    <property type="entry name" value="SERINE/THREONINE-PROTEIN KINASE TOXIN HIPA"/>
    <property type="match status" value="1"/>
</dbReference>
<protein>
    <recommendedName>
        <fullName evidence="4">HipA-like C-terminal domain-containing protein</fullName>
    </recommendedName>
</protein>
<proteinExistence type="inferred from homology"/>
<dbReference type="GO" id="GO:0005829">
    <property type="term" value="C:cytosol"/>
    <property type="evidence" value="ECO:0007669"/>
    <property type="project" value="TreeGrafter"/>
</dbReference>
<organism evidence="5 6">
    <name type="scientific">Stenotrophomonas ginsengisoli</name>
    <dbReference type="NCBI Taxonomy" id="336566"/>
    <lineage>
        <taxon>Bacteria</taxon>
        <taxon>Pseudomonadati</taxon>
        <taxon>Pseudomonadota</taxon>
        <taxon>Gammaproteobacteria</taxon>
        <taxon>Lysobacterales</taxon>
        <taxon>Lysobacteraceae</taxon>
        <taxon>Stenotrophomonas</taxon>
    </lineage>
</organism>
<dbReference type="EMBL" id="LDJM01000020">
    <property type="protein sequence ID" value="KRG76987.1"/>
    <property type="molecule type" value="Genomic_DNA"/>
</dbReference>
<name>A0A0R0D5Y3_9GAMM</name>
<comment type="similarity">
    <text evidence="1">Belongs to the HipA Ser/Thr kinase family.</text>
</comment>
<evidence type="ECO:0000259" key="4">
    <source>
        <dbReference type="Pfam" id="PF07804"/>
    </source>
</evidence>
<evidence type="ECO:0000256" key="1">
    <source>
        <dbReference type="ARBA" id="ARBA00010164"/>
    </source>
</evidence>
<dbReference type="InterPro" id="IPR012893">
    <property type="entry name" value="HipA-like_C"/>
</dbReference>
<evidence type="ECO:0000256" key="3">
    <source>
        <dbReference type="ARBA" id="ARBA00022777"/>
    </source>
</evidence>
<dbReference type="STRING" id="336566.ABB30_08330"/>
<evidence type="ECO:0000313" key="6">
    <source>
        <dbReference type="Proteomes" id="UP000050956"/>
    </source>
</evidence>
<dbReference type="Gene3D" id="1.10.1070.20">
    <property type="match status" value="1"/>
</dbReference>